<keyword evidence="1" id="KW-1133">Transmembrane helix</keyword>
<reference evidence="2 3" key="1">
    <citation type="journal article" date="2015" name="Genome Announc.">
        <title>Expanding the biotechnology potential of lactobacilli through comparative genomics of 213 strains and associated genera.</title>
        <authorList>
            <person name="Sun Z."/>
            <person name="Harris H.M."/>
            <person name="McCann A."/>
            <person name="Guo C."/>
            <person name="Argimon S."/>
            <person name="Zhang W."/>
            <person name="Yang X."/>
            <person name="Jeffery I.B."/>
            <person name="Cooney J.C."/>
            <person name="Kagawa T.F."/>
            <person name="Liu W."/>
            <person name="Song Y."/>
            <person name="Salvetti E."/>
            <person name="Wrobel A."/>
            <person name="Rasinkangas P."/>
            <person name="Parkhill J."/>
            <person name="Rea M.C."/>
            <person name="O'Sullivan O."/>
            <person name="Ritari J."/>
            <person name="Douillard F.P."/>
            <person name="Paul Ross R."/>
            <person name="Yang R."/>
            <person name="Briner A.E."/>
            <person name="Felis G.E."/>
            <person name="de Vos W.M."/>
            <person name="Barrangou R."/>
            <person name="Klaenhammer T.R."/>
            <person name="Caufield P.W."/>
            <person name="Cui Y."/>
            <person name="Zhang H."/>
            <person name="O'Toole P.W."/>
        </authorList>
    </citation>
    <scope>NUCLEOTIDE SEQUENCE [LARGE SCALE GENOMIC DNA]</scope>
    <source>
        <strain evidence="2 3">DSM 21376</strain>
    </source>
</reference>
<keyword evidence="3" id="KW-1185">Reference proteome</keyword>
<evidence type="ECO:0000313" key="2">
    <source>
        <dbReference type="EMBL" id="KRN06453.1"/>
    </source>
</evidence>
<dbReference type="EMBL" id="AYZF01000011">
    <property type="protein sequence ID" value="KRN06453.1"/>
    <property type="molecule type" value="Genomic_DNA"/>
</dbReference>
<keyword evidence="1" id="KW-0472">Membrane</keyword>
<evidence type="ECO:0000256" key="1">
    <source>
        <dbReference type="SAM" id="Phobius"/>
    </source>
</evidence>
<name>A0A0R2DXI4_9LACO</name>
<dbReference type="AlphaFoldDB" id="A0A0R2DXI4"/>
<dbReference type="STRING" id="1423806.FD15_GL001074"/>
<dbReference type="NCBIfam" id="TIGR01906">
    <property type="entry name" value="integ_TIGR01906"/>
    <property type="match status" value="1"/>
</dbReference>
<dbReference type="RefSeq" id="WP_034989889.1">
    <property type="nucleotide sequence ID" value="NZ_AYZF01000011.1"/>
</dbReference>
<comment type="caution">
    <text evidence="2">The sequence shown here is derived from an EMBL/GenBank/DDBJ whole genome shotgun (WGS) entry which is preliminary data.</text>
</comment>
<dbReference type="OrthoDB" id="9813051at2"/>
<dbReference type="InterPro" id="IPR010178">
    <property type="entry name" value="Lit"/>
</dbReference>
<dbReference type="PATRIC" id="fig|1423806.3.peg.1091"/>
<proteinExistence type="predicted"/>
<organism evidence="2 3">
    <name type="scientific">Liquorilactobacillus sucicola DSM 21376 = JCM 15457</name>
    <dbReference type="NCBI Taxonomy" id="1423806"/>
    <lineage>
        <taxon>Bacteria</taxon>
        <taxon>Bacillati</taxon>
        <taxon>Bacillota</taxon>
        <taxon>Bacilli</taxon>
        <taxon>Lactobacillales</taxon>
        <taxon>Lactobacillaceae</taxon>
        <taxon>Liquorilactobacillus</taxon>
    </lineage>
</organism>
<dbReference type="eggNOG" id="COG4478">
    <property type="taxonomic scope" value="Bacteria"/>
</dbReference>
<sequence>MTKERVLTAFEWLCLFLFLISLSIILTISFTPLYKFFVIHDDLGKNVGLTNSQLISEYYRLLEFLNFPWVNKLNLSLEMSYKGLSHFYDVKRLFLVNHFVFLVTLPVSILFLAKIKRRKQFWRLILPFKLAMAAVAFAAVMMVLQFNTFFVDFHRILFRNNDWLFDPALDPIINALPDTFFMACFVVFFLVLEFLFWFGVLCGRKSL</sequence>
<feature type="transmembrane region" description="Helical" evidence="1">
    <location>
        <begin position="93"/>
        <end position="112"/>
    </location>
</feature>
<feature type="transmembrane region" description="Helical" evidence="1">
    <location>
        <begin position="124"/>
        <end position="144"/>
    </location>
</feature>
<feature type="transmembrane region" description="Helical" evidence="1">
    <location>
        <begin position="180"/>
        <end position="202"/>
    </location>
</feature>
<protein>
    <submittedName>
        <fullName evidence="2">Intergral membrane protein</fullName>
    </submittedName>
</protein>
<dbReference type="Proteomes" id="UP000050961">
    <property type="component" value="Unassembled WGS sequence"/>
</dbReference>
<dbReference type="Pfam" id="PF07314">
    <property type="entry name" value="Lit"/>
    <property type="match status" value="1"/>
</dbReference>
<keyword evidence="1" id="KW-0812">Transmembrane</keyword>
<gene>
    <name evidence="2" type="ORF">FD15_GL001074</name>
</gene>
<evidence type="ECO:0000313" key="3">
    <source>
        <dbReference type="Proteomes" id="UP000050961"/>
    </source>
</evidence>
<feature type="transmembrane region" description="Helical" evidence="1">
    <location>
        <begin position="12"/>
        <end position="34"/>
    </location>
</feature>
<accession>A0A0R2DXI4</accession>